<evidence type="ECO:0000256" key="6">
    <source>
        <dbReference type="ARBA" id="ARBA00023002"/>
    </source>
</evidence>
<keyword evidence="13" id="KW-1185">Reference proteome</keyword>
<feature type="active site" description="Proton acceptor" evidence="7">
    <location>
        <position position="638"/>
    </location>
</feature>
<dbReference type="EMBL" id="KV427628">
    <property type="protein sequence ID" value="KZT05773.1"/>
    <property type="molecule type" value="Genomic_DNA"/>
</dbReference>
<gene>
    <name evidence="12" type="ORF">LAESUDRAFT_726723</name>
</gene>
<evidence type="ECO:0000313" key="13">
    <source>
        <dbReference type="Proteomes" id="UP000076871"/>
    </source>
</evidence>
<dbReference type="PANTHER" id="PTHR11552">
    <property type="entry name" value="GLUCOSE-METHANOL-CHOLINE GMC OXIDOREDUCTASE"/>
    <property type="match status" value="1"/>
</dbReference>
<dbReference type="AlphaFoldDB" id="A0A165DWH1"/>
<feature type="binding site" evidence="8">
    <location>
        <position position="304"/>
    </location>
    <ligand>
        <name>FAD</name>
        <dbReference type="ChEBI" id="CHEBI:57692"/>
    </ligand>
</feature>
<feature type="active site" description="Proton donor" evidence="7">
    <location>
        <position position="595"/>
    </location>
</feature>
<evidence type="ECO:0000256" key="9">
    <source>
        <dbReference type="RuleBase" id="RU003968"/>
    </source>
</evidence>
<dbReference type="Gene3D" id="3.50.50.60">
    <property type="entry name" value="FAD/NAD(P)-binding domain"/>
    <property type="match status" value="1"/>
</dbReference>
<keyword evidence="3 9" id="KW-0285">Flavoprotein</keyword>
<keyword evidence="6" id="KW-0560">Oxidoreductase</keyword>
<dbReference type="GeneID" id="63826117"/>
<comment type="similarity">
    <text evidence="2 9">Belongs to the GMC oxidoreductase family.</text>
</comment>
<accession>A0A165DWH1</accession>
<comment type="cofactor">
    <cofactor evidence="1 8">
        <name>FAD</name>
        <dbReference type="ChEBI" id="CHEBI:57692"/>
    </cofactor>
</comment>
<reference evidence="12 13" key="1">
    <citation type="journal article" date="2016" name="Mol. Biol. Evol.">
        <title>Comparative Genomics of Early-Diverging Mushroom-Forming Fungi Provides Insights into the Origins of Lignocellulose Decay Capabilities.</title>
        <authorList>
            <person name="Nagy L.G."/>
            <person name="Riley R."/>
            <person name="Tritt A."/>
            <person name="Adam C."/>
            <person name="Daum C."/>
            <person name="Floudas D."/>
            <person name="Sun H."/>
            <person name="Yadav J.S."/>
            <person name="Pangilinan J."/>
            <person name="Larsson K.H."/>
            <person name="Matsuura K."/>
            <person name="Barry K."/>
            <person name="Labutti K."/>
            <person name="Kuo R."/>
            <person name="Ohm R.A."/>
            <person name="Bhattacharya S.S."/>
            <person name="Shirouzu T."/>
            <person name="Yoshinaga Y."/>
            <person name="Martin F.M."/>
            <person name="Grigoriev I.V."/>
            <person name="Hibbett D.S."/>
        </authorList>
    </citation>
    <scope>NUCLEOTIDE SEQUENCE [LARGE SCALE GENOMIC DNA]</scope>
    <source>
        <strain evidence="12 13">93-53</strain>
    </source>
</reference>
<proteinExistence type="inferred from homology"/>
<evidence type="ECO:0000259" key="11">
    <source>
        <dbReference type="PROSITE" id="PS00624"/>
    </source>
</evidence>
<dbReference type="InterPro" id="IPR007867">
    <property type="entry name" value="GMC_OxRtase_C"/>
</dbReference>
<dbReference type="Gene3D" id="3.30.560.10">
    <property type="entry name" value="Glucose Oxidase, domain 3"/>
    <property type="match status" value="1"/>
</dbReference>
<dbReference type="Pfam" id="PF05199">
    <property type="entry name" value="GMC_oxred_C"/>
    <property type="match status" value="1"/>
</dbReference>
<keyword evidence="4" id="KW-0732">Signal</keyword>
<dbReference type="SUPFAM" id="SSF51905">
    <property type="entry name" value="FAD/NAD(P)-binding domain"/>
    <property type="match status" value="1"/>
</dbReference>
<name>A0A165DWH1_9APHY</name>
<dbReference type="GO" id="GO:0016614">
    <property type="term" value="F:oxidoreductase activity, acting on CH-OH group of donors"/>
    <property type="evidence" value="ECO:0007669"/>
    <property type="project" value="InterPro"/>
</dbReference>
<evidence type="ECO:0000259" key="10">
    <source>
        <dbReference type="PROSITE" id="PS00623"/>
    </source>
</evidence>
<dbReference type="OrthoDB" id="269227at2759"/>
<dbReference type="PROSITE" id="PS00624">
    <property type="entry name" value="GMC_OXRED_2"/>
    <property type="match status" value="1"/>
</dbReference>
<feature type="domain" description="Glucose-methanol-choline oxidoreductase N-terminal" evidence="11">
    <location>
        <begin position="343"/>
        <end position="357"/>
    </location>
</feature>
<dbReference type="STRING" id="1314785.A0A165DWH1"/>
<evidence type="ECO:0000256" key="4">
    <source>
        <dbReference type="ARBA" id="ARBA00022729"/>
    </source>
</evidence>
<protein>
    <submittedName>
        <fullName evidence="12">GMC oxidoreductase</fullName>
    </submittedName>
</protein>
<feature type="domain" description="Glucose-methanol-choline oxidoreductase N-terminal" evidence="10">
    <location>
        <begin position="151"/>
        <end position="174"/>
    </location>
</feature>
<dbReference type="GO" id="GO:0050660">
    <property type="term" value="F:flavin adenine dinucleotide binding"/>
    <property type="evidence" value="ECO:0007669"/>
    <property type="project" value="InterPro"/>
</dbReference>
<dbReference type="InParanoid" id="A0A165DWH1"/>
<dbReference type="PROSITE" id="PS00623">
    <property type="entry name" value="GMC_OXRED_1"/>
    <property type="match status" value="1"/>
</dbReference>
<organism evidence="12 13">
    <name type="scientific">Laetiporus sulphureus 93-53</name>
    <dbReference type="NCBI Taxonomy" id="1314785"/>
    <lineage>
        <taxon>Eukaryota</taxon>
        <taxon>Fungi</taxon>
        <taxon>Dikarya</taxon>
        <taxon>Basidiomycota</taxon>
        <taxon>Agaricomycotina</taxon>
        <taxon>Agaricomycetes</taxon>
        <taxon>Polyporales</taxon>
        <taxon>Laetiporus</taxon>
    </lineage>
</organism>
<evidence type="ECO:0000256" key="8">
    <source>
        <dbReference type="PIRSR" id="PIRSR000137-2"/>
    </source>
</evidence>
<sequence length="660" mass="73037">MTATCRPRPTAFAAFSCQNIANRTGSRLQLAYFGLGSTPPYKRWTHFMRVNFRKSARMEQKLATLSDVANNGFDFVIVGGGTAGLVLANRLTENPEVSVAVLEAGKAHIEDPLIQKLDGWVKQLANPEYDWCFPIVPQKHAGNNSISWSRGKGLGGSSAINLLGWTRPQREDFDAIEKLGNPGWNFDRFYEYSKKSEKFVIPETARCHKGYRDLYEFHSMGKDGPIPLSFARTSSGAEFEFQKSLEHHGVTTISDMLSGDLLGTAKIVSSIDPASGTRAYSASQYLFPVLEERPNLKVLSEAYVTRLLLTKDGEEIVASAVEFEHGGSLHQVHASKEVILSAGAIKSPNILELSGIGDREILEPLGIPVIQHLPAVGTNVQEHLTITGLVFEMRDDIDIATSDLMRDPAFQSKLKGAYPHVEGPLSLVWTGITYLPVQTVSERADSIIDMQTAQIVKEADQYPPGLGEQYEMQLELMKDAKVPDVEYLVFPFSLVPDTSGKPRLSLLPVVSHPFSRGTIHINSADPKTHPTIDPHYYEEEADLEIMLDSFKYARKIAQTEPFKNIVVAEVMPGSNVTDDDELRDHLRKHFWTAWHTVGSLSMLPKEKGGVVDPMLKVYGTKNVRVVDLSIIPLEVSAHTQAVAYGIAEIAADIIKNDNRL</sequence>
<evidence type="ECO:0000313" key="12">
    <source>
        <dbReference type="EMBL" id="KZT05773.1"/>
    </source>
</evidence>
<evidence type="ECO:0000256" key="7">
    <source>
        <dbReference type="PIRSR" id="PIRSR000137-1"/>
    </source>
</evidence>
<dbReference type="PANTHER" id="PTHR11552:SF201">
    <property type="entry name" value="GLUCOSE-METHANOL-CHOLINE OXIDOREDUCTASE N-TERMINAL DOMAIN-CONTAINING PROTEIN"/>
    <property type="match status" value="1"/>
</dbReference>
<dbReference type="InterPro" id="IPR036188">
    <property type="entry name" value="FAD/NAD-bd_sf"/>
</dbReference>
<evidence type="ECO:0000256" key="5">
    <source>
        <dbReference type="ARBA" id="ARBA00022827"/>
    </source>
</evidence>
<evidence type="ECO:0000256" key="1">
    <source>
        <dbReference type="ARBA" id="ARBA00001974"/>
    </source>
</evidence>
<dbReference type="PIRSF" id="PIRSF000137">
    <property type="entry name" value="Alcohol_oxidase"/>
    <property type="match status" value="1"/>
</dbReference>
<evidence type="ECO:0000256" key="3">
    <source>
        <dbReference type="ARBA" id="ARBA00022630"/>
    </source>
</evidence>
<dbReference type="SUPFAM" id="SSF54373">
    <property type="entry name" value="FAD-linked reductases, C-terminal domain"/>
    <property type="match status" value="1"/>
</dbReference>
<dbReference type="Pfam" id="PF00732">
    <property type="entry name" value="GMC_oxred_N"/>
    <property type="match status" value="1"/>
</dbReference>
<feature type="binding site" evidence="8">
    <location>
        <begin position="594"/>
        <end position="595"/>
    </location>
    <ligand>
        <name>FAD</name>
        <dbReference type="ChEBI" id="CHEBI:57692"/>
    </ligand>
</feature>
<dbReference type="InterPro" id="IPR012132">
    <property type="entry name" value="GMC_OxRdtase"/>
</dbReference>
<dbReference type="Proteomes" id="UP000076871">
    <property type="component" value="Unassembled WGS sequence"/>
</dbReference>
<dbReference type="InterPro" id="IPR000172">
    <property type="entry name" value="GMC_OxRdtase_N"/>
</dbReference>
<keyword evidence="5 8" id="KW-0274">FAD</keyword>
<evidence type="ECO:0000256" key="2">
    <source>
        <dbReference type="ARBA" id="ARBA00010790"/>
    </source>
</evidence>
<dbReference type="RefSeq" id="XP_040763513.1">
    <property type="nucleotide sequence ID" value="XM_040909088.1"/>
</dbReference>